<accession>A0ACC2VA54</accession>
<evidence type="ECO:0000313" key="2">
    <source>
        <dbReference type="Proteomes" id="UP001227268"/>
    </source>
</evidence>
<comment type="caution">
    <text evidence="1">The sequence shown here is derived from an EMBL/GenBank/DDBJ whole genome shotgun (WGS) entry which is preliminary data.</text>
</comment>
<dbReference type="Proteomes" id="UP001227268">
    <property type="component" value="Unassembled WGS sequence"/>
</dbReference>
<keyword evidence="2" id="KW-1185">Reference proteome</keyword>
<dbReference type="EMBL" id="JASBWT010000020">
    <property type="protein sequence ID" value="KAJ9095975.1"/>
    <property type="molecule type" value="Genomic_DNA"/>
</dbReference>
<organism evidence="1 2">
    <name type="scientific">Naganishia friedmannii</name>
    <dbReference type="NCBI Taxonomy" id="89922"/>
    <lineage>
        <taxon>Eukaryota</taxon>
        <taxon>Fungi</taxon>
        <taxon>Dikarya</taxon>
        <taxon>Basidiomycota</taxon>
        <taxon>Agaricomycotina</taxon>
        <taxon>Tremellomycetes</taxon>
        <taxon>Filobasidiales</taxon>
        <taxon>Filobasidiaceae</taxon>
        <taxon>Naganishia</taxon>
    </lineage>
</organism>
<protein>
    <submittedName>
        <fullName evidence="1">Uncharacterized protein</fullName>
    </submittedName>
</protein>
<sequence>MSSLDRNEKDIDEKGLNDYTTTRVVAIDDISYEKKSDGRHHLHAGTGQVDAAAALAAKAVGHELDPLLAKKLLRKIDKNLLPLMMVLYMMQFIDKTTLGSSSILGIKTDTKLTTTQYNLLGSLFYIAYLAFEWPQNIALQRFPVGKWMNFAGLAILRFGLGMCEGSITAGFMIVAQVISGLLSFGVLQIGLDASFKPWRIFFLLTGAMTLIVAAAYWIWFPDNPMNAKFLTEDEKIM</sequence>
<proteinExistence type="predicted"/>
<reference evidence="1" key="1">
    <citation type="submission" date="2023-04" db="EMBL/GenBank/DDBJ databases">
        <title>Draft Genome sequencing of Naganishia species isolated from polar environments using Oxford Nanopore Technology.</title>
        <authorList>
            <person name="Leo P."/>
            <person name="Venkateswaran K."/>
        </authorList>
    </citation>
    <scope>NUCLEOTIDE SEQUENCE</scope>
    <source>
        <strain evidence="1">MNA-CCFEE 5423</strain>
    </source>
</reference>
<evidence type="ECO:0000313" key="1">
    <source>
        <dbReference type="EMBL" id="KAJ9095975.1"/>
    </source>
</evidence>
<name>A0ACC2VA54_9TREE</name>
<gene>
    <name evidence="1" type="ORF">QFC21_005337</name>
</gene>